<evidence type="ECO:0008006" key="12">
    <source>
        <dbReference type="Google" id="ProtNLM"/>
    </source>
</evidence>
<evidence type="ECO:0000256" key="5">
    <source>
        <dbReference type="ARBA" id="ARBA00023242"/>
    </source>
</evidence>
<evidence type="ECO:0000256" key="1">
    <source>
        <dbReference type="ARBA" id="ARBA00004123"/>
    </source>
</evidence>
<dbReference type="InterPro" id="IPR004871">
    <property type="entry name" value="RSE1/DDB1/CPSF1_C"/>
</dbReference>
<dbReference type="InterPro" id="IPR036322">
    <property type="entry name" value="WD40_repeat_dom_sf"/>
</dbReference>
<keyword evidence="11" id="KW-1185">Reference proteome</keyword>
<feature type="domain" description="RSE1/DDB1/CPSF1 second beta-propeller" evidence="9">
    <location>
        <begin position="453"/>
        <end position="634"/>
    </location>
</feature>
<evidence type="ECO:0000256" key="3">
    <source>
        <dbReference type="ARBA" id="ARBA00022728"/>
    </source>
</evidence>
<sequence length="1128" mass="124088">MFLYSLTLQPPTTVGQAIVGQFSGTGEQQILTVSGSRLALLSSNPALSQVITICSQDLFSIIRSVASVRLAGTTKDYIILTADSGSIAVVEFVAAQRRFSRVQLETFGKSGVRRVVPGQYLAADPKGRACLVASVERSKFIYVLDRNAQAELTISSPLEAHRQGTIVLSLIALDVGYENPVFASLETHHSRLDQDLSGQTYPDVELVYYELDLGVNHVVRKWSEPVDPTSSLLFQVPGGNDGPSGVLVCAEDTVTYHHSNQETLRVSIPRRQGTIEDPNWKRSIVSGVVHKLKSGAGTFFALLQTEDGDIFKVTLGMRRGIDENPTSEVGVIKIKYFDSIPVSSSLCILKSGFLFASCEFGNHNFYEIEKLGDDDEPEFTSDNSSPSGTAIPTYFHPRPLENLTMVQTIDSMSPLLDSKTVNLLEEHIPRIYATCGNGARSRFRVLKHGLKVQEHGASELPGRASGVWATKLSRHDKHDRYIILTWSKSTSVMSIGEELDQISDSGLLTSVPTLAVQQMGEDGLVQIHPKGIRHLQNGKMIDWHTPQSVLILAAAANEQQVAIALSSGEIVYFEIDSSGTLTEYDGWKKMSGTVTCLSLGQLPTGHLRSPFLAVGSDDCTLRILSLDPESTLDRELADIRHKFIGLKGIKLSQITINGQKCVLALGITPWVGYVDPAKGFMMTPLLYKGLEAACSLRSRQFEEGVIGIQENSLRVFSVQNIHDNMVQESVPLTYTPRQLVKHPDQPYLYSIESENNTLAPQLRVQLREDPIVFNEISAVLPSESFGYPRAHKRWASCINVIEPLGEEPQTLQRIDLENNEAAVSAAVVSFASQNGELFLVVGTGKDIVLNPRNFSAGYIWVYRFRQDGRGLEFIHKSEVEEPPMALLSFQGRLAAGIGKVLRIYDLGLKKLLRKAEAVVTQQLIVSLSAQGSRIAVGDIQQGITLTTCTTMVDYETIAGGDKFGNLWILRCPENVSAKADDPDFVGHLGREHLHGAPDRLTLISHFFTQDIPTSISKASFAIGGKDILLWTGLQGTIGVLIPLVTRSDAELFHPLEAHMRTADPPVTGRDHLMYRSSYMPVKGVIDGDLCERYALLADDKKQMIADQLGHSVLKMERKISDARHRFAF</sequence>
<dbReference type="GO" id="GO:0003676">
    <property type="term" value="F:nucleic acid binding"/>
    <property type="evidence" value="ECO:0007669"/>
    <property type="project" value="InterPro"/>
</dbReference>
<keyword evidence="2" id="KW-0507">mRNA processing</keyword>
<dbReference type="AlphaFoldDB" id="A0A9P9WFB8"/>
<name>A0A9P9WFB8_9PEZI</name>
<evidence type="ECO:0000256" key="4">
    <source>
        <dbReference type="ARBA" id="ARBA00023187"/>
    </source>
</evidence>
<comment type="subcellular location">
    <subcellularLocation>
        <location evidence="1">Nucleus</location>
    </subcellularLocation>
</comment>
<reference evidence="10" key="1">
    <citation type="submission" date="2021-03" db="EMBL/GenBank/DDBJ databases">
        <title>Revisited historic fungal species revealed as producer of novel bioactive compounds through whole genome sequencing and comparative genomics.</title>
        <authorList>
            <person name="Vignolle G.A."/>
            <person name="Hochenegger N."/>
            <person name="Mach R.L."/>
            <person name="Mach-Aigner A.R."/>
            <person name="Javad Rahimi M."/>
            <person name="Salim K.A."/>
            <person name="Chan C.M."/>
            <person name="Lim L.B.L."/>
            <person name="Cai F."/>
            <person name="Druzhinina I.S."/>
            <person name="U'Ren J.M."/>
            <person name="Derntl C."/>
        </authorList>
    </citation>
    <scope>NUCLEOTIDE SEQUENCE</scope>
    <source>
        <strain evidence="10">TUCIM 5799</strain>
    </source>
</reference>
<keyword evidence="5" id="KW-0539">Nucleus</keyword>
<dbReference type="InterPro" id="IPR050358">
    <property type="entry name" value="RSE1/DDB1/CFT1"/>
</dbReference>
<keyword evidence="3" id="KW-0747">Spliceosome</keyword>
<organism evidence="10 11">
    <name type="scientific">Neoarthrinium moseri</name>
    <dbReference type="NCBI Taxonomy" id="1658444"/>
    <lineage>
        <taxon>Eukaryota</taxon>
        <taxon>Fungi</taxon>
        <taxon>Dikarya</taxon>
        <taxon>Ascomycota</taxon>
        <taxon>Pezizomycotina</taxon>
        <taxon>Sordariomycetes</taxon>
        <taxon>Xylariomycetidae</taxon>
        <taxon>Amphisphaeriales</taxon>
        <taxon>Apiosporaceae</taxon>
        <taxon>Neoarthrinium</taxon>
    </lineage>
</organism>
<dbReference type="GO" id="GO:0006397">
    <property type="term" value="P:mRNA processing"/>
    <property type="evidence" value="ECO:0007669"/>
    <property type="project" value="UniProtKB-KW"/>
</dbReference>
<evidence type="ECO:0000256" key="2">
    <source>
        <dbReference type="ARBA" id="ARBA00022664"/>
    </source>
</evidence>
<gene>
    <name evidence="10" type="ORF">JX265_009821</name>
</gene>
<evidence type="ECO:0000256" key="6">
    <source>
        <dbReference type="ARBA" id="ARBA00038266"/>
    </source>
</evidence>
<dbReference type="PANTHER" id="PTHR10644">
    <property type="entry name" value="DNA REPAIR/RNA PROCESSING CPSF FAMILY"/>
    <property type="match status" value="1"/>
</dbReference>
<evidence type="ECO:0000259" key="9">
    <source>
        <dbReference type="Pfam" id="PF23726"/>
    </source>
</evidence>
<feature type="domain" description="RSE1/DDB1/CPSF1 C-terminal" evidence="7">
    <location>
        <begin position="946"/>
        <end position="1094"/>
    </location>
</feature>
<evidence type="ECO:0000313" key="10">
    <source>
        <dbReference type="EMBL" id="KAI1860422.1"/>
    </source>
</evidence>
<dbReference type="InterPro" id="IPR015943">
    <property type="entry name" value="WD40/YVTN_repeat-like_dom_sf"/>
</dbReference>
<feature type="domain" description="RSE1/DDB1/CPSF1 C-terminal" evidence="7">
    <location>
        <begin position="795"/>
        <end position="945"/>
    </location>
</feature>
<dbReference type="Pfam" id="PF23726">
    <property type="entry name" value="Beta-prop_RSE1_2nd"/>
    <property type="match status" value="1"/>
</dbReference>
<evidence type="ECO:0000313" key="11">
    <source>
        <dbReference type="Proteomes" id="UP000829685"/>
    </source>
</evidence>
<evidence type="ECO:0000259" key="8">
    <source>
        <dbReference type="Pfam" id="PF10433"/>
    </source>
</evidence>
<dbReference type="Gene3D" id="2.130.10.10">
    <property type="entry name" value="YVTN repeat-like/Quinoprotein amine dehydrogenase"/>
    <property type="match status" value="3"/>
</dbReference>
<dbReference type="InterPro" id="IPR058543">
    <property type="entry name" value="Beta-prop_RSE1/DDB1/CPSF1_2nd"/>
</dbReference>
<proteinExistence type="inferred from homology"/>
<dbReference type="Pfam" id="PF03178">
    <property type="entry name" value="CPSF_A"/>
    <property type="match status" value="2"/>
</dbReference>
<accession>A0A9P9WFB8</accession>
<dbReference type="EMBL" id="JAFIMR010000031">
    <property type="protein sequence ID" value="KAI1860422.1"/>
    <property type="molecule type" value="Genomic_DNA"/>
</dbReference>
<dbReference type="FunFam" id="2.130.10.10:FF:001143">
    <property type="entry name" value="Pre-mRNA-splicing factor rse-1, putative"/>
    <property type="match status" value="1"/>
</dbReference>
<dbReference type="InterPro" id="IPR018846">
    <property type="entry name" value="Beta-prop_RSE1/DDB1/CPSF1_1st"/>
</dbReference>
<protein>
    <recommendedName>
        <fullName evidence="12">Pre-mRNA-splicing factor rse1</fullName>
    </recommendedName>
</protein>
<keyword evidence="4" id="KW-0508">mRNA splicing</keyword>
<evidence type="ECO:0000259" key="7">
    <source>
        <dbReference type="Pfam" id="PF03178"/>
    </source>
</evidence>
<dbReference type="GO" id="GO:0008380">
    <property type="term" value="P:RNA splicing"/>
    <property type="evidence" value="ECO:0007669"/>
    <property type="project" value="UniProtKB-KW"/>
</dbReference>
<dbReference type="SUPFAM" id="SSF50978">
    <property type="entry name" value="WD40 repeat-like"/>
    <property type="match status" value="1"/>
</dbReference>
<comment type="similarity">
    <text evidence="6">Belongs to the RSE1 family.</text>
</comment>
<dbReference type="GO" id="GO:0005681">
    <property type="term" value="C:spliceosomal complex"/>
    <property type="evidence" value="ECO:0007669"/>
    <property type="project" value="UniProtKB-KW"/>
</dbReference>
<dbReference type="Pfam" id="PF10433">
    <property type="entry name" value="Beta-prop_RSE1_1st"/>
    <property type="match status" value="1"/>
</dbReference>
<comment type="caution">
    <text evidence="10">The sequence shown here is derived from an EMBL/GenBank/DDBJ whole genome shotgun (WGS) entry which is preliminary data.</text>
</comment>
<feature type="domain" description="RSE1/DDB1/CPSF1 first beta-propeller" evidence="8">
    <location>
        <begin position="14"/>
        <end position="409"/>
    </location>
</feature>
<dbReference type="Proteomes" id="UP000829685">
    <property type="component" value="Unassembled WGS sequence"/>
</dbReference>